<sequence length="67" mass="7830">MIVQDGRLSTNYHSKLDHARKFVTGGKMSKHSIRFRKTPVTHLFRDNPNRSLFILQVVHIREGRVCV</sequence>
<dbReference type="EMBL" id="ML737169">
    <property type="protein sequence ID" value="KAE8338289.1"/>
    <property type="molecule type" value="Genomic_DNA"/>
</dbReference>
<name>A0A5N6Y1G8_9EURO</name>
<organism evidence="1">
    <name type="scientific">Aspergillus arachidicola</name>
    <dbReference type="NCBI Taxonomy" id="656916"/>
    <lineage>
        <taxon>Eukaryota</taxon>
        <taxon>Fungi</taxon>
        <taxon>Dikarya</taxon>
        <taxon>Ascomycota</taxon>
        <taxon>Pezizomycotina</taxon>
        <taxon>Eurotiomycetes</taxon>
        <taxon>Eurotiomycetidae</taxon>
        <taxon>Eurotiales</taxon>
        <taxon>Aspergillaceae</taxon>
        <taxon>Aspergillus</taxon>
        <taxon>Aspergillus subgen. Circumdati</taxon>
    </lineage>
</organism>
<reference evidence="1" key="1">
    <citation type="submission" date="2019-04" db="EMBL/GenBank/DDBJ databases">
        <title>Friends and foes A comparative genomics study of 23 Aspergillus species from section Flavi.</title>
        <authorList>
            <consortium name="DOE Joint Genome Institute"/>
            <person name="Kjaerbolling I."/>
            <person name="Vesth T."/>
            <person name="Frisvad J.C."/>
            <person name="Nybo J.L."/>
            <person name="Theobald S."/>
            <person name="Kildgaard S."/>
            <person name="Isbrandt T."/>
            <person name="Kuo A."/>
            <person name="Sato A."/>
            <person name="Lyhne E.K."/>
            <person name="Kogle M.E."/>
            <person name="Wiebenga A."/>
            <person name="Kun R.S."/>
            <person name="Lubbers R.J."/>
            <person name="Makela M.R."/>
            <person name="Barry K."/>
            <person name="Chovatia M."/>
            <person name="Clum A."/>
            <person name="Daum C."/>
            <person name="Haridas S."/>
            <person name="He G."/>
            <person name="LaButti K."/>
            <person name="Lipzen A."/>
            <person name="Mondo S."/>
            <person name="Riley R."/>
            <person name="Salamov A."/>
            <person name="Simmons B.A."/>
            <person name="Magnuson J.K."/>
            <person name="Henrissat B."/>
            <person name="Mortensen U.H."/>
            <person name="Larsen T.O."/>
            <person name="Devries R.P."/>
            <person name="Grigoriev I.V."/>
            <person name="Machida M."/>
            <person name="Baker S.E."/>
            <person name="Andersen M.R."/>
        </authorList>
    </citation>
    <scope>NUCLEOTIDE SEQUENCE</scope>
    <source>
        <strain evidence="1">CBS 117612</strain>
    </source>
</reference>
<accession>A0A5N6Y1G8</accession>
<protein>
    <submittedName>
        <fullName evidence="1">Uncharacterized protein</fullName>
    </submittedName>
</protein>
<proteinExistence type="predicted"/>
<evidence type="ECO:0000313" key="1">
    <source>
        <dbReference type="EMBL" id="KAE8338289.1"/>
    </source>
</evidence>
<dbReference type="Proteomes" id="UP000325558">
    <property type="component" value="Unassembled WGS sequence"/>
</dbReference>
<gene>
    <name evidence="1" type="ORF">BDV24DRAFT_89193</name>
</gene>
<dbReference type="AlphaFoldDB" id="A0A5N6Y1G8"/>